<evidence type="ECO:0000313" key="2">
    <source>
        <dbReference type="EMBL" id="RDX85647.1"/>
    </source>
</evidence>
<feature type="region of interest" description="Disordered" evidence="1">
    <location>
        <begin position="54"/>
        <end position="88"/>
    </location>
</feature>
<accession>A0A371G558</accession>
<dbReference type="OrthoDB" id="1731207at2759"/>
<name>A0A371G558_MUCPR</name>
<comment type="caution">
    <text evidence="2">The sequence shown here is derived from an EMBL/GenBank/DDBJ whole genome shotgun (WGS) entry which is preliminary data.</text>
</comment>
<evidence type="ECO:0000256" key="1">
    <source>
        <dbReference type="SAM" id="MobiDB-lite"/>
    </source>
</evidence>
<sequence length="119" mass="14023">MARFLHGLNREIQDIVEFHDYTSLSTFVNQATKVELQLKGMVEDLTLKQVLLGRVRKEEKDKPRREKSPKKDSAPSHTKKRGRMEKSRVKALKKSLYDVCPESHCPWRLRKLLQRPKVQ</sequence>
<gene>
    <name evidence="2" type="ORF">CR513_33128</name>
</gene>
<organism evidence="2 3">
    <name type="scientific">Mucuna pruriens</name>
    <name type="common">Velvet bean</name>
    <name type="synonym">Dolichos pruriens</name>
    <dbReference type="NCBI Taxonomy" id="157652"/>
    <lineage>
        <taxon>Eukaryota</taxon>
        <taxon>Viridiplantae</taxon>
        <taxon>Streptophyta</taxon>
        <taxon>Embryophyta</taxon>
        <taxon>Tracheophyta</taxon>
        <taxon>Spermatophyta</taxon>
        <taxon>Magnoliopsida</taxon>
        <taxon>eudicotyledons</taxon>
        <taxon>Gunneridae</taxon>
        <taxon>Pentapetalae</taxon>
        <taxon>rosids</taxon>
        <taxon>fabids</taxon>
        <taxon>Fabales</taxon>
        <taxon>Fabaceae</taxon>
        <taxon>Papilionoideae</taxon>
        <taxon>50 kb inversion clade</taxon>
        <taxon>NPAAA clade</taxon>
        <taxon>indigoferoid/millettioid clade</taxon>
        <taxon>Phaseoleae</taxon>
        <taxon>Mucuna</taxon>
    </lineage>
</organism>
<evidence type="ECO:0000313" key="3">
    <source>
        <dbReference type="Proteomes" id="UP000257109"/>
    </source>
</evidence>
<reference evidence="2" key="1">
    <citation type="submission" date="2018-05" db="EMBL/GenBank/DDBJ databases">
        <title>Draft genome of Mucuna pruriens seed.</title>
        <authorList>
            <person name="Nnadi N.E."/>
            <person name="Vos R."/>
            <person name="Hasami M.H."/>
            <person name="Devisetty U.K."/>
            <person name="Aguiy J.C."/>
        </authorList>
    </citation>
    <scope>NUCLEOTIDE SEQUENCE [LARGE SCALE GENOMIC DNA]</scope>
    <source>
        <strain evidence="2">JCA_2017</strain>
    </source>
</reference>
<proteinExistence type="predicted"/>
<feature type="compositionally biased region" description="Basic residues" evidence="1">
    <location>
        <begin position="77"/>
        <end position="88"/>
    </location>
</feature>
<keyword evidence="3" id="KW-1185">Reference proteome</keyword>
<dbReference type="Proteomes" id="UP000257109">
    <property type="component" value="Unassembled WGS sequence"/>
</dbReference>
<dbReference type="AlphaFoldDB" id="A0A371G558"/>
<feature type="non-terminal residue" evidence="2">
    <location>
        <position position="1"/>
    </location>
</feature>
<dbReference type="EMBL" id="QJKJ01006740">
    <property type="protein sequence ID" value="RDX85647.1"/>
    <property type="molecule type" value="Genomic_DNA"/>
</dbReference>
<protein>
    <submittedName>
        <fullName evidence="2">Uncharacterized protein</fullName>
    </submittedName>
</protein>
<feature type="compositionally biased region" description="Basic and acidic residues" evidence="1">
    <location>
        <begin position="55"/>
        <end position="74"/>
    </location>
</feature>